<name>A0A1H4AR40_9BACT</name>
<protein>
    <recommendedName>
        <fullName evidence="3">RHS repeat-associated core domain-containing protein</fullName>
    </recommendedName>
</protein>
<evidence type="ECO:0008006" key="3">
    <source>
        <dbReference type="Google" id="ProtNLM"/>
    </source>
</evidence>
<dbReference type="Gene3D" id="2.180.10.10">
    <property type="entry name" value="RHS repeat-associated core"/>
    <property type="match status" value="1"/>
</dbReference>
<evidence type="ECO:0000313" key="1">
    <source>
        <dbReference type="EMBL" id="SEA38174.1"/>
    </source>
</evidence>
<sequence>MRHNADSSGWVYDYFLKDHLGNTRMVITDDYNVVIPILETTYYYPFSLQQKGKRLTQETNPLHNKYTYNGKELQEDLGLDQYDYGARFYDA</sequence>
<proteinExistence type="predicted"/>
<evidence type="ECO:0000313" key="2">
    <source>
        <dbReference type="Proteomes" id="UP000199041"/>
    </source>
</evidence>
<accession>A0A1H4AR40</accession>
<dbReference type="AlphaFoldDB" id="A0A1H4AR40"/>
<dbReference type="Proteomes" id="UP000199041">
    <property type="component" value="Unassembled WGS sequence"/>
</dbReference>
<gene>
    <name evidence="1" type="ORF">SAMN05192529_11617</name>
</gene>
<dbReference type="EMBL" id="FNQY01000016">
    <property type="protein sequence ID" value="SEA38174.1"/>
    <property type="molecule type" value="Genomic_DNA"/>
</dbReference>
<organism evidence="1 2">
    <name type="scientific">Arachidicoccus rhizosphaerae</name>
    <dbReference type="NCBI Taxonomy" id="551991"/>
    <lineage>
        <taxon>Bacteria</taxon>
        <taxon>Pseudomonadati</taxon>
        <taxon>Bacteroidota</taxon>
        <taxon>Chitinophagia</taxon>
        <taxon>Chitinophagales</taxon>
        <taxon>Chitinophagaceae</taxon>
        <taxon>Arachidicoccus</taxon>
    </lineage>
</organism>
<dbReference type="STRING" id="551991.SAMN05192529_11617"/>
<keyword evidence="2" id="KW-1185">Reference proteome</keyword>
<reference evidence="1 2" key="1">
    <citation type="submission" date="2016-10" db="EMBL/GenBank/DDBJ databases">
        <authorList>
            <person name="de Groot N.N."/>
        </authorList>
    </citation>
    <scope>NUCLEOTIDE SEQUENCE [LARGE SCALE GENOMIC DNA]</scope>
    <source>
        <strain evidence="1 2">Vu-144</strain>
    </source>
</reference>